<dbReference type="Proteomes" id="UP000824160">
    <property type="component" value="Unassembled WGS sequence"/>
</dbReference>
<accession>A0A9D1H7L6</accession>
<keyword evidence="1" id="KW-0479">Metal-binding</keyword>
<keyword evidence="2" id="KW-0862">Zinc</keyword>
<evidence type="ECO:0000259" key="4">
    <source>
        <dbReference type="Pfam" id="PF01948"/>
    </source>
</evidence>
<dbReference type="GO" id="GO:0006221">
    <property type="term" value="P:pyrimidine nucleotide biosynthetic process"/>
    <property type="evidence" value="ECO:0007669"/>
    <property type="project" value="UniProtKB-KW"/>
</dbReference>
<dbReference type="InterPro" id="IPR036792">
    <property type="entry name" value="Asp_carbatrfase_reg_C_sf"/>
</dbReference>
<keyword evidence="3" id="KW-0665">Pyrimidine biosynthesis</keyword>
<evidence type="ECO:0000313" key="7">
    <source>
        <dbReference type="Proteomes" id="UP000824160"/>
    </source>
</evidence>
<dbReference type="InterPro" id="IPR036793">
    <property type="entry name" value="Asp_carbatrfase_reg_N_sf"/>
</dbReference>
<dbReference type="PANTHER" id="PTHR35805">
    <property type="entry name" value="ASPARTATE CARBAMOYLTRANSFERASE REGULATORY CHAIN"/>
    <property type="match status" value="1"/>
</dbReference>
<dbReference type="Pfam" id="PF02748">
    <property type="entry name" value="PyrI_C"/>
    <property type="match status" value="1"/>
</dbReference>
<dbReference type="SUPFAM" id="SSF54893">
    <property type="entry name" value="Aspartate carbamoyltransferase, Regulatory-chain, N-terminal domain"/>
    <property type="match status" value="1"/>
</dbReference>
<dbReference type="NCBIfam" id="NF002063">
    <property type="entry name" value="PRK00893.1-3"/>
    <property type="match status" value="1"/>
</dbReference>
<comment type="caution">
    <text evidence="6">The sequence shown here is derived from an EMBL/GenBank/DDBJ whole genome shotgun (WGS) entry which is preliminary data.</text>
</comment>
<reference evidence="6" key="1">
    <citation type="submission" date="2020-10" db="EMBL/GenBank/DDBJ databases">
        <authorList>
            <person name="Gilroy R."/>
        </authorList>
    </citation>
    <scope>NUCLEOTIDE SEQUENCE</scope>
    <source>
        <strain evidence="6">ChiBcec7-5410</strain>
    </source>
</reference>
<dbReference type="GO" id="GO:0046872">
    <property type="term" value="F:metal ion binding"/>
    <property type="evidence" value="ECO:0007669"/>
    <property type="project" value="UniProtKB-KW"/>
</dbReference>
<evidence type="ECO:0000256" key="2">
    <source>
        <dbReference type="ARBA" id="ARBA00022833"/>
    </source>
</evidence>
<dbReference type="SUPFAM" id="SSF57825">
    <property type="entry name" value="Aspartate carbamoyltransferase, Regulatory-chain, C-terminal domain"/>
    <property type="match status" value="1"/>
</dbReference>
<evidence type="ECO:0000313" key="6">
    <source>
        <dbReference type="EMBL" id="HIT95178.1"/>
    </source>
</evidence>
<feature type="domain" description="Aspartate carbamoyltransferase regulatory subunit C-terminal" evidence="5">
    <location>
        <begin position="99"/>
        <end position="138"/>
    </location>
</feature>
<protein>
    <submittedName>
        <fullName evidence="6">Aspartate carbamoyltransferase regulatory subunit</fullName>
    </submittedName>
</protein>
<dbReference type="Gene3D" id="2.30.30.20">
    <property type="entry name" value="Aspartate carbamoyltransferase regulatory subunit, C-terminal domain"/>
    <property type="match status" value="1"/>
</dbReference>
<dbReference type="PANTHER" id="PTHR35805:SF1">
    <property type="entry name" value="ASPARTATE CARBAMOYLTRANSFERASE REGULATORY CHAIN"/>
    <property type="match status" value="1"/>
</dbReference>
<evidence type="ECO:0000259" key="5">
    <source>
        <dbReference type="Pfam" id="PF02748"/>
    </source>
</evidence>
<sequence length="141" mass="16119">MKTTRNIDSIENGIIIDHIQVGNGMKIYNLLHLDALECTVVLIRNARSTRYGRKDVIKIEGDINLDLELLGYVDHHVTVCFVKGGEIVEKKKLTLPHRLTNVIRCKNPRCICTIEEGIDHVFELTPNKTYRCIYCENPAKT</sequence>
<dbReference type="InterPro" id="IPR020545">
    <property type="entry name" value="Asp_carbamoyltransf_reg_N"/>
</dbReference>
<evidence type="ECO:0000256" key="3">
    <source>
        <dbReference type="ARBA" id="ARBA00022975"/>
    </source>
</evidence>
<name>A0A9D1H7L6_9FIRM</name>
<reference evidence="6" key="2">
    <citation type="journal article" date="2021" name="PeerJ">
        <title>Extensive microbial diversity within the chicken gut microbiome revealed by metagenomics and culture.</title>
        <authorList>
            <person name="Gilroy R."/>
            <person name="Ravi A."/>
            <person name="Getino M."/>
            <person name="Pursley I."/>
            <person name="Horton D.L."/>
            <person name="Alikhan N.F."/>
            <person name="Baker D."/>
            <person name="Gharbi K."/>
            <person name="Hall N."/>
            <person name="Watson M."/>
            <person name="Adriaenssens E.M."/>
            <person name="Foster-Nyarko E."/>
            <person name="Jarju S."/>
            <person name="Secka A."/>
            <person name="Antonio M."/>
            <person name="Oren A."/>
            <person name="Chaudhuri R.R."/>
            <person name="La Ragione R."/>
            <person name="Hildebrand F."/>
            <person name="Pallen M.J."/>
        </authorList>
    </citation>
    <scope>NUCLEOTIDE SEQUENCE</scope>
    <source>
        <strain evidence="6">ChiBcec7-5410</strain>
    </source>
</reference>
<dbReference type="Gene3D" id="3.30.70.140">
    <property type="entry name" value="Aspartate carbamoyltransferase regulatory subunit, N-terminal domain"/>
    <property type="match status" value="1"/>
</dbReference>
<dbReference type="Pfam" id="PF01948">
    <property type="entry name" value="PyrI"/>
    <property type="match status" value="1"/>
</dbReference>
<organism evidence="6 7">
    <name type="scientific">Candidatus Faecivivens stercoripullorum</name>
    <dbReference type="NCBI Taxonomy" id="2840805"/>
    <lineage>
        <taxon>Bacteria</taxon>
        <taxon>Bacillati</taxon>
        <taxon>Bacillota</taxon>
        <taxon>Clostridia</taxon>
        <taxon>Eubacteriales</taxon>
        <taxon>Oscillospiraceae</taxon>
        <taxon>Oscillospiraceae incertae sedis</taxon>
        <taxon>Candidatus Faecivivens</taxon>
    </lineage>
</organism>
<dbReference type="EMBL" id="DVLW01000228">
    <property type="protein sequence ID" value="HIT95178.1"/>
    <property type="molecule type" value="Genomic_DNA"/>
</dbReference>
<proteinExistence type="predicted"/>
<dbReference type="InterPro" id="IPR002801">
    <property type="entry name" value="Asp_carbamoylTrfase_reg"/>
</dbReference>
<evidence type="ECO:0000256" key="1">
    <source>
        <dbReference type="ARBA" id="ARBA00022723"/>
    </source>
</evidence>
<dbReference type="InterPro" id="IPR020542">
    <property type="entry name" value="Asp_carbamoyltrfase_reg_C"/>
</dbReference>
<dbReference type="GO" id="GO:0009347">
    <property type="term" value="C:aspartate carbamoyltransferase complex"/>
    <property type="evidence" value="ECO:0007669"/>
    <property type="project" value="InterPro"/>
</dbReference>
<gene>
    <name evidence="6" type="ORF">IAC43_08320</name>
</gene>
<dbReference type="GO" id="GO:0006207">
    <property type="term" value="P:'de novo' pyrimidine nucleobase biosynthetic process"/>
    <property type="evidence" value="ECO:0007669"/>
    <property type="project" value="InterPro"/>
</dbReference>
<dbReference type="AlphaFoldDB" id="A0A9D1H7L6"/>
<feature type="domain" description="Aspartate carbamoyltransferase regulatory subunit N-terminal" evidence="4">
    <location>
        <begin position="6"/>
        <end position="93"/>
    </location>
</feature>